<dbReference type="EMBL" id="FOAW01000003">
    <property type="protein sequence ID" value="SEK79609.1"/>
    <property type="molecule type" value="Genomic_DNA"/>
</dbReference>
<evidence type="ECO:0000256" key="6">
    <source>
        <dbReference type="ARBA" id="ARBA00022723"/>
    </source>
</evidence>
<evidence type="ECO:0000256" key="12">
    <source>
        <dbReference type="SAM" id="SignalP"/>
    </source>
</evidence>
<accession>A0A1H7JYH0</accession>
<dbReference type="Pfam" id="PF12710">
    <property type="entry name" value="HAD"/>
    <property type="match status" value="1"/>
</dbReference>
<name>A0A1H7JYH0_9NOCA</name>
<protein>
    <recommendedName>
        <fullName evidence="4">phosphoserine phosphatase</fullName>
        <ecNumber evidence="4">3.1.3.3</ecNumber>
    </recommendedName>
</protein>
<keyword evidence="6" id="KW-0479">Metal-binding</keyword>
<dbReference type="GO" id="GO:0036424">
    <property type="term" value="F:L-phosphoserine phosphatase activity"/>
    <property type="evidence" value="ECO:0007669"/>
    <property type="project" value="TreeGrafter"/>
</dbReference>
<evidence type="ECO:0000256" key="9">
    <source>
        <dbReference type="ARBA" id="ARBA00023299"/>
    </source>
</evidence>
<organism evidence="13 14">
    <name type="scientific">Rhodococcus maanshanensis</name>
    <dbReference type="NCBI Taxonomy" id="183556"/>
    <lineage>
        <taxon>Bacteria</taxon>
        <taxon>Bacillati</taxon>
        <taxon>Actinomycetota</taxon>
        <taxon>Actinomycetes</taxon>
        <taxon>Mycobacteriales</taxon>
        <taxon>Nocardiaceae</taxon>
        <taxon>Rhodococcus</taxon>
    </lineage>
</organism>
<evidence type="ECO:0000256" key="8">
    <source>
        <dbReference type="ARBA" id="ARBA00022842"/>
    </source>
</evidence>
<dbReference type="InterPro" id="IPR036412">
    <property type="entry name" value="HAD-like_sf"/>
</dbReference>
<dbReference type="Proteomes" id="UP000198677">
    <property type="component" value="Unassembled WGS sequence"/>
</dbReference>
<dbReference type="EC" id="3.1.3.3" evidence="4"/>
<evidence type="ECO:0000256" key="4">
    <source>
        <dbReference type="ARBA" id="ARBA00012640"/>
    </source>
</evidence>
<dbReference type="PANTHER" id="PTHR43344">
    <property type="entry name" value="PHOSPHOSERINE PHOSPHATASE"/>
    <property type="match status" value="1"/>
</dbReference>
<feature type="chain" id="PRO_5039229291" description="phosphoserine phosphatase" evidence="12">
    <location>
        <begin position="28"/>
        <end position="430"/>
    </location>
</feature>
<dbReference type="SUPFAM" id="SSF56784">
    <property type="entry name" value="HAD-like"/>
    <property type="match status" value="1"/>
</dbReference>
<comment type="catalytic activity">
    <reaction evidence="11">
        <text>O-phospho-D-serine + H2O = D-serine + phosphate</text>
        <dbReference type="Rhea" id="RHEA:24873"/>
        <dbReference type="ChEBI" id="CHEBI:15377"/>
        <dbReference type="ChEBI" id="CHEBI:35247"/>
        <dbReference type="ChEBI" id="CHEBI:43474"/>
        <dbReference type="ChEBI" id="CHEBI:58680"/>
        <dbReference type="EC" id="3.1.3.3"/>
    </reaction>
</comment>
<keyword evidence="12" id="KW-0732">Signal</keyword>
<dbReference type="InterPro" id="IPR050582">
    <property type="entry name" value="HAD-like_SerB"/>
</dbReference>
<comment type="catalytic activity">
    <reaction evidence="10">
        <text>O-phospho-L-serine + H2O = L-serine + phosphate</text>
        <dbReference type="Rhea" id="RHEA:21208"/>
        <dbReference type="ChEBI" id="CHEBI:15377"/>
        <dbReference type="ChEBI" id="CHEBI:33384"/>
        <dbReference type="ChEBI" id="CHEBI:43474"/>
        <dbReference type="ChEBI" id="CHEBI:57524"/>
        <dbReference type="EC" id="3.1.3.3"/>
    </reaction>
</comment>
<keyword evidence="7 13" id="KW-0378">Hydrolase</keyword>
<proteinExistence type="inferred from homology"/>
<evidence type="ECO:0000313" key="13">
    <source>
        <dbReference type="EMBL" id="SEK79609.1"/>
    </source>
</evidence>
<sequence>MKSFRTRAAWACALSGVIALTASCSSGGDGAAAAAPDTSSCAVLDPGLEWFGENRQLLDRMIAEKGTCGVDGDVANGAPLALFDWDNTVVKNDIGSATAYWMIKNDKILQPEGADWATTSRFLTPDAVAALGAACGTEVAPGGPLPTRSDLDCADEMVAVLDDETTSGKPAFAGYDHRRTKPAYAWAVALMGGHSPDEVADYARAARTENLAAQEGAEQTVGTTQVDGYVRYYPQIADLVKVLRTNGFDVRIISASAEPVVRVWAEELGLAPERAMGVRPVVENGVLTRHLVGCGGVGDGEDSVIPYIDGKRCQVNEVVFGVSGPAAFDQLPADRRQVFAAGDSVTDVTFLGDATGARLVINRNNAELMCNAYDNSDERWLVNPMFLDPKERAAEPYPCSTKAFTAADGGKGAVHRADGSVIEDQADTVY</sequence>
<evidence type="ECO:0000256" key="11">
    <source>
        <dbReference type="ARBA" id="ARBA00048523"/>
    </source>
</evidence>
<evidence type="ECO:0000256" key="3">
    <source>
        <dbReference type="ARBA" id="ARBA00009184"/>
    </source>
</evidence>
<dbReference type="PANTHER" id="PTHR43344:SF2">
    <property type="entry name" value="PHOSPHOSERINE PHOSPHATASE"/>
    <property type="match status" value="1"/>
</dbReference>
<comment type="cofactor">
    <cofactor evidence="1">
        <name>Mg(2+)</name>
        <dbReference type="ChEBI" id="CHEBI:18420"/>
    </cofactor>
</comment>
<evidence type="ECO:0000256" key="5">
    <source>
        <dbReference type="ARBA" id="ARBA00022605"/>
    </source>
</evidence>
<dbReference type="GO" id="GO:0000287">
    <property type="term" value="F:magnesium ion binding"/>
    <property type="evidence" value="ECO:0007669"/>
    <property type="project" value="TreeGrafter"/>
</dbReference>
<evidence type="ECO:0000256" key="10">
    <source>
        <dbReference type="ARBA" id="ARBA00048138"/>
    </source>
</evidence>
<evidence type="ECO:0000256" key="2">
    <source>
        <dbReference type="ARBA" id="ARBA00005135"/>
    </source>
</evidence>
<dbReference type="Gene3D" id="3.40.50.1000">
    <property type="entry name" value="HAD superfamily/HAD-like"/>
    <property type="match status" value="2"/>
</dbReference>
<dbReference type="GO" id="GO:0005737">
    <property type="term" value="C:cytoplasm"/>
    <property type="evidence" value="ECO:0007669"/>
    <property type="project" value="TreeGrafter"/>
</dbReference>
<evidence type="ECO:0000313" key="14">
    <source>
        <dbReference type="Proteomes" id="UP000198677"/>
    </source>
</evidence>
<dbReference type="InterPro" id="IPR023214">
    <property type="entry name" value="HAD_sf"/>
</dbReference>
<evidence type="ECO:0000256" key="1">
    <source>
        <dbReference type="ARBA" id="ARBA00001946"/>
    </source>
</evidence>
<keyword evidence="5" id="KW-0028">Amino-acid biosynthesis</keyword>
<evidence type="ECO:0000256" key="7">
    <source>
        <dbReference type="ARBA" id="ARBA00022801"/>
    </source>
</evidence>
<dbReference type="GO" id="GO:0006564">
    <property type="term" value="P:L-serine biosynthetic process"/>
    <property type="evidence" value="ECO:0007669"/>
    <property type="project" value="UniProtKB-KW"/>
</dbReference>
<gene>
    <name evidence="13" type="ORF">SAMN05444583_103340</name>
</gene>
<keyword evidence="8" id="KW-0460">Magnesium</keyword>
<feature type="signal peptide" evidence="12">
    <location>
        <begin position="1"/>
        <end position="27"/>
    </location>
</feature>
<reference evidence="14" key="1">
    <citation type="submission" date="2016-10" db="EMBL/GenBank/DDBJ databases">
        <authorList>
            <person name="Varghese N."/>
            <person name="Submissions S."/>
        </authorList>
    </citation>
    <scope>NUCLEOTIDE SEQUENCE [LARGE SCALE GENOMIC DNA]</scope>
    <source>
        <strain evidence="14">DSM 44675</strain>
    </source>
</reference>
<keyword evidence="14" id="KW-1185">Reference proteome</keyword>
<dbReference type="AlphaFoldDB" id="A0A1H7JYH0"/>
<comment type="similarity">
    <text evidence="3">Belongs to the HAD-like hydrolase superfamily. SerB family.</text>
</comment>
<keyword evidence="9" id="KW-0718">Serine biosynthesis</keyword>
<comment type="pathway">
    <text evidence="2">Amino-acid biosynthesis; L-serine biosynthesis; L-serine from 3-phospho-D-glycerate: step 3/3.</text>
</comment>
<dbReference type="PROSITE" id="PS51257">
    <property type="entry name" value="PROKAR_LIPOPROTEIN"/>
    <property type="match status" value="1"/>
</dbReference>